<dbReference type="PROSITE" id="PS50887">
    <property type="entry name" value="GGDEF"/>
    <property type="match status" value="1"/>
</dbReference>
<dbReference type="STRING" id="1232683.ADIMK_1245"/>
<feature type="domain" description="PAC" evidence="5">
    <location>
        <begin position="438"/>
        <end position="492"/>
    </location>
</feature>
<dbReference type="InterPro" id="IPR035965">
    <property type="entry name" value="PAS-like_dom_sf"/>
</dbReference>
<organism evidence="7 8">
    <name type="scientific">Marinobacterium lacunae</name>
    <dbReference type="NCBI Taxonomy" id="1232683"/>
    <lineage>
        <taxon>Bacteria</taxon>
        <taxon>Pseudomonadati</taxon>
        <taxon>Pseudomonadota</taxon>
        <taxon>Gammaproteobacteria</taxon>
        <taxon>Oceanospirillales</taxon>
        <taxon>Oceanospirillaceae</taxon>
        <taxon>Marinobacterium</taxon>
    </lineage>
</organism>
<dbReference type="InterPro" id="IPR052163">
    <property type="entry name" value="DGC-Regulatory_Protein"/>
</dbReference>
<dbReference type="CDD" id="cd01949">
    <property type="entry name" value="GGDEF"/>
    <property type="match status" value="1"/>
</dbReference>
<accession>A0A081G1Y7</accession>
<evidence type="ECO:0000259" key="6">
    <source>
        <dbReference type="PROSITE" id="PS50887"/>
    </source>
</evidence>
<keyword evidence="2" id="KW-1133">Transmembrane helix</keyword>
<evidence type="ECO:0000256" key="2">
    <source>
        <dbReference type="SAM" id="Phobius"/>
    </source>
</evidence>
<gene>
    <name evidence="7" type="ORF">ADIMK_1245</name>
</gene>
<keyword evidence="2" id="KW-0812">Transmembrane</keyword>
<dbReference type="Pfam" id="PF00990">
    <property type="entry name" value="GGDEF"/>
    <property type="match status" value="1"/>
</dbReference>
<feature type="domain" description="GGDEF" evidence="6">
    <location>
        <begin position="520"/>
        <end position="650"/>
    </location>
</feature>
<sequence length="660" mass="74415">MSTRIRYCFSCLLIFFSALVLADDSQDTPLERVSLQLKWFHSFQFAGYYMAKEKGFYEDAGLDVELIERDPKLNNITQVIEGAADYGVADSSLLLYRAEGNPVRVMASIFQHSPLVFITRGSSDNIGPESLAGKRLSYQKGLDEAPLLSMLQDAGLSESDFEFVPLDFTGQAFIDGKVDATSAYLSNQPFRLRELGIPFTILNPHNYGIDFYGDILFATDETLEQYPDRSNRFMQASIKGWEYTLAHPQEAIGTIIAKYQPKRTREHLEYEADVIRRMIAPTLVEIGYTSPTRFYRIAQIYQSLGKLDGAKADKTLESLIWHPNEHKQKPLFYLRVAFGIVAVSLLGVLAVLLVNSRLKNIIATRTYELTRQKRMVDQHVIISETDRQGLITAVSDAFCRRSGYSADEVIGKNHSIVRHPERPASFYLPLWDKLKAGESWEGELHNIDKQGNSYWIHSHIEPIREFNGQLSGYRAVSEDITDRKRLELLSSTDTLTGIANRLKLDEFLDTEFSRAQRYGTVFSVILLDLDHFKRINDQFGHLVGDSVLKEIAALLTQETRSTDLVGRWGGEEFLVICPSTTGQDALVCAEKLRKAVEHIHFTGVESATISLGISSYQTTDTSTDMLVTRADAALYRAKSQGRNQACFATEEEEKAPNSVL</sequence>
<dbReference type="Proteomes" id="UP000028252">
    <property type="component" value="Unassembled WGS sequence"/>
</dbReference>
<dbReference type="InterPro" id="IPR000160">
    <property type="entry name" value="GGDEF_dom"/>
</dbReference>
<keyword evidence="3" id="KW-0732">Signal</keyword>
<evidence type="ECO:0000259" key="4">
    <source>
        <dbReference type="PROSITE" id="PS50112"/>
    </source>
</evidence>
<dbReference type="InterPro" id="IPR015168">
    <property type="entry name" value="SsuA/THI5"/>
</dbReference>
<dbReference type="InterPro" id="IPR029787">
    <property type="entry name" value="Nucleotide_cyclase"/>
</dbReference>
<dbReference type="SUPFAM" id="SSF53850">
    <property type="entry name" value="Periplasmic binding protein-like II"/>
    <property type="match status" value="1"/>
</dbReference>
<feature type="signal peptide" evidence="3">
    <location>
        <begin position="1"/>
        <end position="22"/>
    </location>
</feature>
<dbReference type="InterPro" id="IPR001610">
    <property type="entry name" value="PAC"/>
</dbReference>
<dbReference type="EMBL" id="JMQN01000015">
    <property type="protein sequence ID" value="KEA64792.1"/>
    <property type="molecule type" value="Genomic_DNA"/>
</dbReference>
<dbReference type="InterPro" id="IPR043128">
    <property type="entry name" value="Rev_trsase/Diguanyl_cyclase"/>
</dbReference>
<dbReference type="PATRIC" id="fig|1232683.4.peg.1235"/>
<dbReference type="Pfam" id="PF09084">
    <property type="entry name" value="NMT1"/>
    <property type="match status" value="1"/>
</dbReference>
<dbReference type="Gene3D" id="3.30.70.270">
    <property type="match status" value="1"/>
</dbReference>
<dbReference type="InterPro" id="IPR000700">
    <property type="entry name" value="PAS-assoc_C"/>
</dbReference>
<dbReference type="RefSeq" id="WP_051692553.1">
    <property type="nucleotide sequence ID" value="NZ_JMQN01000015.1"/>
</dbReference>
<keyword evidence="8" id="KW-1185">Reference proteome</keyword>
<keyword evidence="2" id="KW-0472">Membrane</keyword>
<evidence type="ECO:0000256" key="1">
    <source>
        <dbReference type="ARBA" id="ARBA00001946"/>
    </source>
</evidence>
<dbReference type="Gene3D" id="3.40.190.10">
    <property type="entry name" value="Periplasmic binding protein-like II"/>
    <property type="match status" value="2"/>
</dbReference>
<dbReference type="PANTHER" id="PTHR46663:SF4">
    <property type="entry name" value="DIGUANYLATE CYCLASE DGCT-RELATED"/>
    <property type="match status" value="1"/>
</dbReference>
<dbReference type="GO" id="GO:0003824">
    <property type="term" value="F:catalytic activity"/>
    <property type="evidence" value="ECO:0007669"/>
    <property type="project" value="UniProtKB-ARBA"/>
</dbReference>
<dbReference type="NCBIfam" id="TIGR00254">
    <property type="entry name" value="GGDEF"/>
    <property type="match status" value="1"/>
</dbReference>
<dbReference type="SUPFAM" id="SSF55073">
    <property type="entry name" value="Nucleotide cyclase"/>
    <property type="match status" value="1"/>
</dbReference>
<dbReference type="eggNOG" id="COG0715">
    <property type="taxonomic scope" value="Bacteria"/>
</dbReference>
<dbReference type="AlphaFoldDB" id="A0A081G1Y7"/>
<proteinExistence type="predicted"/>
<feature type="transmembrane region" description="Helical" evidence="2">
    <location>
        <begin position="332"/>
        <end position="355"/>
    </location>
</feature>
<evidence type="ECO:0000259" key="5">
    <source>
        <dbReference type="PROSITE" id="PS50113"/>
    </source>
</evidence>
<evidence type="ECO:0000256" key="3">
    <source>
        <dbReference type="SAM" id="SignalP"/>
    </source>
</evidence>
<evidence type="ECO:0000313" key="8">
    <source>
        <dbReference type="Proteomes" id="UP000028252"/>
    </source>
</evidence>
<evidence type="ECO:0000313" key="7">
    <source>
        <dbReference type="EMBL" id="KEA64792.1"/>
    </source>
</evidence>
<dbReference type="SMART" id="SM00267">
    <property type="entry name" value="GGDEF"/>
    <property type="match status" value="1"/>
</dbReference>
<dbReference type="FunFam" id="3.30.70.270:FF:000001">
    <property type="entry name" value="Diguanylate cyclase domain protein"/>
    <property type="match status" value="1"/>
</dbReference>
<dbReference type="SUPFAM" id="SSF55785">
    <property type="entry name" value="PYP-like sensor domain (PAS domain)"/>
    <property type="match status" value="1"/>
</dbReference>
<dbReference type="eggNOG" id="COG3706">
    <property type="taxonomic scope" value="Bacteria"/>
</dbReference>
<reference evidence="7 8" key="1">
    <citation type="submission" date="2014-04" db="EMBL/GenBank/DDBJ databases">
        <title>Marinobacterium kochiensis sp. nov., isolated from sediment sample collected from Kochi backwaters in Kerala, India.</title>
        <authorList>
            <person name="Singh A."/>
            <person name="Pinnaka A.K."/>
        </authorList>
    </citation>
    <scope>NUCLEOTIDE SEQUENCE [LARGE SCALE GENOMIC DNA]</scope>
    <source>
        <strain evidence="7 8">AK27</strain>
    </source>
</reference>
<dbReference type="SMART" id="SM00086">
    <property type="entry name" value="PAC"/>
    <property type="match status" value="1"/>
</dbReference>
<dbReference type="InterPro" id="IPR000014">
    <property type="entry name" value="PAS"/>
</dbReference>
<dbReference type="PANTHER" id="PTHR46663">
    <property type="entry name" value="DIGUANYLATE CYCLASE DGCT-RELATED"/>
    <property type="match status" value="1"/>
</dbReference>
<dbReference type="PROSITE" id="PS50112">
    <property type="entry name" value="PAS"/>
    <property type="match status" value="1"/>
</dbReference>
<dbReference type="PROSITE" id="PS50113">
    <property type="entry name" value="PAC"/>
    <property type="match status" value="1"/>
</dbReference>
<dbReference type="NCBIfam" id="TIGR00229">
    <property type="entry name" value="sensory_box"/>
    <property type="match status" value="1"/>
</dbReference>
<name>A0A081G1Y7_9GAMM</name>
<comment type="caution">
    <text evidence="7">The sequence shown here is derived from an EMBL/GenBank/DDBJ whole genome shotgun (WGS) entry which is preliminary data.</text>
</comment>
<feature type="domain" description="PAS" evidence="4">
    <location>
        <begin position="386"/>
        <end position="421"/>
    </location>
</feature>
<dbReference type="Pfam" id="PF00989">
    <property type="entry name" value="PAS"/>
    <property type="match status" value="1"/>
</dbReference>
<dbReference type="InterPro" id="IPR013767">
    <property type="entry name" value="PAS_fold"/>
</dbReference>
<dbReference type="Gene3D" id="3.30.450.20">
    <property type="entry name" value="PAS domain"/>
    <property type="match status" value="1"/>
</dbReference>
<protein>
    <submittedName>
        <fullName evidence="7">Diguanylate cyclase</fullName>
    </submittedName>
</protein>
<comment type="cofactor">
    <cofactor evidence="1">
        <name>Mg(2+)</name>
        <dbReference type="ChEBI" id="CHEBI:18420"/>
    </cofactor>
</comment>
<feature type="chain" id="PRO_5001757608" evidence="3">
    <location>
        <begin position="23"/>
        <end position="660"/>
    </location>
</feature>
<dbReference type="CDD" id="cd00130">
    <property type="entry name" value="PAS"/>
    <property type="match status" value="1"/>
</dbReference>